<sequence length="471" mass="50031">MHQNKYLPAAAGRAEMHAVISVETRGLGPAAARTAASEVIVIDCSGSMSWPPTKIAAARRATATAVGVLRDGTHFAIIEGTEQAQVVYPFAGGMAVAGPDTRAAAARVAARLPAIGGTAIGAWLDLARRLHLGRPAAIRHTLLLTDGRNEHDAAGYLDKVLDACAPHFTCDARGIGDGWDATELKEIVRRLHGRADAVLDDSALAAEFEEMTRASMAKALSGLRIRVRTRAGGRIAFVKQVHPTRADLTDEGTRPDARTWECRTDAWGDESREFHLCVLADPDGDPTGEDVELAAVDVVPDVDLAPDGDTALPLPVAPPARSVLVQWTDDVLLSSRVDPRLAHYGADASLGHAITAGCDAYEAGDREEARRQWGQAVRLAHGLGSAKMLERLRGLVHIVDAATGEVRIREPIRPLDLNSAMIVTEESVRFTAPVAAPTGPDRLCPSCRRTAPATAAYCQKCDTPLSPEGAL</sequence>
<evidence type="ECO:0000313" key="3">
    <source>
        <dbReference type="Proteomes" id="UP000003963"/>
    </source>
</evidence>
<evidence type="ECO:0000259" key="1">
    <source>
        <dbReference type="PROSITE" id="PS50234"/>
    </source>
</evidence>
<accession>D9WNI3</accession>
<dbReference type="Pfam" id="PF13768">
    <property type="entry name" value="VWA_3"/>
    <property type="match status" value="1"/>
</dbReference>
<reference evidence="2 3" key="1">
    <citation type="submission" date="2009-02" db="EMBL/GenBank/DDBJ databases">
        <title>Annotation of Streptomyces hygroscopicus strain ATCC 53653.</title>
        <authorList>
            <consortium name="The Broad Institute Genome Sequencing Platform"/>
            <consortium name="Broad Institute Microbial Sequencing Center"/>
            <person name="Fischbach M."/>
            <person name="Godfrey P."/>
            <person name="Ward D."/>
            <person name="Young S."/>
            <person name="Zeng Q."/>
            <person name="Koehrsen M."/>
            <person name="Alvarado L."/>
            <person name="Berlin A.M."/>
            <person name="Bochicchio J."/>
            <person name="Borenstein D."/>
            <person name="Chapman S.B."/>
            <person name="Chen Z."/>
            <person name="Engels R."/>
            <person name="Freedman E."/>
            <person name="Gellesch M."/>
            <person name="Goldberg J."/>
            <person name="Griggs A."/>
            <person name="Gujja S."/>
            <person name="Heilman E.R."/>
            <person name="Heiman D.I."/>
            <person name="Hepburn T.A."/>
            <person name="Howarth C."/>
            <person name="Jen D."/>
            <person name="Larson L."/>
            <person name="Lewis B."/>
            <person name="Mehta T."/>
            <person name="Park D."/>
            <person name="Pearson M."/>
            <person name="Richards J."/>
            <person name="Roberts A."/>
            <person name="Saif S."/>
            <person name="Shea T.D."/>
            <person name="Shenoy N."/>
            <person name="Sisk P."/>
            <person name="Stolte C."/>
            <person name="Sykes S.N."/>
            <person name="Thomson T."/>
            <person name="Walk T."/>
            <person name="White J."/>
            <person name="Yandava C."/>
            <person name="Straight P."/>
            <person name="Clardy J."/>
            <person name="Hung D."/>
            <person name="Kolter R."/>
            <person name="Mekalanos J."/>
            <person name="Walker S."/>
            <person name="Walsh C.T."/>
            <person name="Wieland-Brown L.C."/>
            <person name="Haas B."/>
            <person name="Nusbaum C."/>
            <person name="Birren B."/>
        </authorList>
    </citation>
    <scope>NUCLEOTIDE SEQUENCE [LARGE SCALE GENOMIC DNA]</scope>
    <source>
        <strain evidence="2 3">ATCC 53653</strain>
    </source>
</reference>
<organism evidence="2 3">
    <name type="scientific">Streptomyces himastatinicus ATCC 53653</name>
    <dbReference type="NCBI Taxonomy" id="457427"/>
    <lineage>
        <taxon>Bacteria</taxon>
        <taxon>Bacillati</taxon>
        <taxon>Actinomycetota</taxon>
        <taxon>Actinomycetes</taxon>
        <taxon>Kitasatosporales</taxon>
        <taxon>Streptomycetaceae</taxon>
        <taxon>Streptomyces</taxon>
        <taxon>Streptomyces violaceusniger group</taxon>
    </lineage>
</organism>
<dbReference type="STRING" id="457427.SSOG_03594"/>
<dbReference type="InterPro" id="IPR036465">
    <property type="entry name" value="vWFA_dom_sf"/>
</dbReference>
<dbReference type="Gene3D" id="1.20.120.1690">
    <property type="match status" value="1"/>
</dbReference>
<protein>
    <submittedName>
        <fullName evidence="2">Putative von Willebrand factor type A domain protein</fullName>
    </submittedName>
</protein>
<keyword evidence="3" id="KW-1185">Reference proteome</keyword>
<dbReference type="CDD" id="cd00198">
    <property type="entry name" value="vWFA"/>
    <property type="match status" value="1"/>
</dbReference>
<proteinExistence type="predicted"/>
<evidence type="ECO:0000313" key="2">
    <source>
        <dbReference type="EMBL" id="EFL23880.1"/>
    </source>
</evidence>
<dbReference type="Proteomes" id="UP000003963">
    <property type="component" value="Unassembled WGS sequence"/>
</dbReference>
<name>D9WNI3_9ACTN</name>
<dbReference type="EMBL" id="GG657754">
    <property type="protein sequence ID" value="EFL23880.1"/>
    <property type="molecule type" value="Genomic_DNA"/>
</dbReference>
<dbReference type="PROSITE" id="PS50234">
    <property type="entry name" value="VWFA"/>
    <property type="match status" value="1"/>
</dbReference>
<dbReference type="Gene3D" id="2.60.40.3670">
    <property type="match status" value="1"/>
</dbReference>
<dbReference type="SMART" id="SM00327">
    <property type="entry name" value="VWA"/>
    <property type="match status" value="1"/>
</dbReference>
<gene>
    <name evidence="2" type="ORF">SSOG_03594</name>
</gene>
<dbReference type="InterPro" id="IPR002035">
    <property type="entry name" value="VWF_A"/>
</dbReference>
<dbReference type="HOGENOM" id="CLU_564765_0_0_11"/>
<dbReference type="Gene3D" id="3.40.50.410">
    <property type="entry name" value="von Willebrand factor, type A domain"/>
    <property type="match status" value="1"/>
</dbReference>
<dbReference type="SUPFAM" id="SSF53300">
    <property type="entry name" value="vWA-like"/>
    <property type="match status" value="1"/>
</dbReference>
<feature type="domain" description="VWFA" evidence="1">
    <location>
        <begin position="37"/>
        <end position="220"/>
    </location>
</feature>
<dbReference type="AlphaFoldDB" id="D9WNI3"/>